<gene>
    <name evidence="1" type="ORF">SAMN04490201_2643</name>
</gene>
<organism evidence="1 2">
    <name type="scientific">Pseudomonas psychrophila</name>
    <dbReference type="NCBI Taxonomy" id="122355"/>
    <lineage>
        <taxon>Bacteria</taxon>
        <taxon>Pseudomonadati</taxon>
        <taxon>Pseudomonadota</taxon>
        <taxon>Gammaproteobacteria</taxon>
        <taxon>Pseudomonadales</taxon>
        <taxon>Pseudomonadaceae</taxon>
        <taxon>Pseudomonas</taxon>
    </lineage>
</organism>
<reference evidence="1 2" key="1">
    <citation type="submission" date="2016-10" db="EMBL/GenBank/DDBJ databases">
        <authorList>
            <person name="Varghese N."/>
            <person name="Submissions S."/>
        </authorList>
    </citation>
    <scope>NUCLEOTIDE SEQUENCE [LARGE SCALE GENOMIC DNA]</scope>
    <source>
        <strain evidence="1 2">BS3667</strain>
    </source>
</reference>
<evidence type="ECO:0000313" key="2">
    <source>
        <dbReference type="Proteomes" id="UP000182058"/>
    </source>
</evidence>
<dbReference type="EMBL" id="LT629795">
    <property type="protein sequence ID" value="SDU56046.1"/>
    <property type="molecule type" value="Genomic_DNA"/>
</dbReference>
<keyword evidence="2" id="KW-1185">Reference proteome</keyword>
<accession>A0ABY0VUA1</accession>
<dbReference type="Proteomes" id="UP000182058">
    <property type="component" value="Chromosome I"/>
</dbReference>
<sequence>MHRGLVTNARYQDTSSDISLIYSERDLGFAAVIVKCQNSEVVSVNAQREIRFTEKIVGLFNVGGEVFGGVNSRKYRDAGALLPMWFLTETYISVESRNTFCAWCNDRFKLGLQAILSSGNTRVLIGFT</sequence>
<proteinExistence type="predicted"/>
<protein>
    <submittedName>
        <fullName evidence="1">Uncharacterized protein</fullName>
    </submittedName>
</protein>
<name>A0ABY0VUA1_9PSED</name>
<evidence type="ECO:0000313" key="1">
    <source>
        <dbReference type="EMBL" id="SDU56046.1"/>
    </source>
</evidence>